<evidence type="ECO:0000256" key="1">
    <source>
        <dbReference type="ARBA" id="ARBA00023015"/>
    </source>
</evidence>
<keyword evidence="2" id="KW-0238">DNA-binding</keyword>
<dbReference type="PANTHER" id="PTHR43132">
    <property type="entry name" value="ARSENICAL RESISTANCE OPERON REPRESSOR ARSR-RELATED"/>
    <property type="match status" value="1"/>
</dbReference>
<dbReference type="RefSeq" id="WP_020630244.1">
    <property type="nucleotide sequence ID" value="NZ_KB913032.1"/>
</dbReference>
<keyword evidence="3" id="KW-0804">Transcription</keyword>
<feature type="domain" description="HTH arsR-type" evidence="4">
    <location>
        <begin position="240"/>
        <end position="325"/>
    </location>
</feature>
<organism evidence="5 6">
    <name type="scientific">Amycolatopsis alba DSM 44262</name>
    <dbReference type="NCBI Taxonomy" id="1125972"/>
    <lineage>
        <taxon>Bacteria</taxon>
        <taxon>Bacillati</taxon>
        <taxon>Actinomycetota</taxon>
        <taxon>Actinomycetes</taxon>
        <taxon>Pseudonocardiales</taxon>
        <taxon>Pseudonocardiaceae</taxon>
        <taxon>Amycolatopsis</taxon>
    </lineage>
</organism>
<dbReference type="SUPFAM" id="SSF46785">
    <property type="entry name" value="Winged helix' DNA-binding domain"/>
    <property type="match status" value="1"/>
</dbReference>
<dbReference type="InterPro" id="IPR036388">
    <property type="entry name" value="WH-like_DNA-bd_sf"/>
</dbReference>
<dbReference type="PANTHER" id="PTHR43132:SF8">
    <property type="entry name" value="HTH-TYPE TRANSCRIPTIONAL REGULATOR KMTR"/>
    <property type="match status" value="1"/>
</dbReference>
<dbReference type="EMBL" id="NMQU01000005">
    <property type="protein sequence ID" value="OXM55275.1"/>
    <property type="molecule type" value="Genomic_DNA"/>
</dbReference>
<dbReference type="Gene3D" id="1.10.10.10">
    <property type="entry name" value="Winged helix-like DNA-binding domain superfamily/Winged helix DNA-binding domain"/>
    <property type="match status" value="1"/>
</dbReference>
<comment type="caution">
    <text evidence="5">The sequence shown here is derived from an EMBL/GenBank/DDBJ whole genome shotgun (WGS) entry which is preliminary data.</text>
</comment>
<reference evidence="5 6" key="1">
    <citation type="submission" date="2017-07" db="EMBL/GenBank/DDBJ databases">
        <title>Amycolatopsis alba DSM 44262 Genome sequencing and assembly.</title>
        <authorList>
            <person name="Kaur N."/>
            <person name="Mayilraj S."/>
        </authorList>
    </citation>
    <scope>NUCLEOTIDE SEQUENCE [LARGE SCALE GENOMIC DNA]</scope>
    <source>
        <strain evidence="5 6">DSM 44262</strain>
    </source>
</reference>
<keyword evidence="1" id="KW-0805">Transcription regulation</keyword>
<dbReference type="InterPro" id="IPR001845">
    <property type="entry name" value="HTH_ArsR_DNA-bd_dom"/>
</dbReference>
<dbReference type="PROSITE" id="PS50987">
    <property type="entry name" value="HTH_ARSR_2"/>
    <property type="match status" value="1"/>
</dbReference>
<dbReference type="Proteomes" id="UP000215563">
    <property type="component" value="Unassembled WGS sequence"/>
</dbReference>
<keyword evidence="6" id="KW-1185">Reference proteome</keyword>
<dbReference type="InterPro" id="IPR011991">
    <property type="entry name" value="ArsR-like_HTH"/>
</dbReference>
<name>A0A229S8X5_AMYAL</name>
<protein>
    <submittedName>
        <fullName evidence="5">Transcriptional regulator</fullName>
    </submittedName>
</protein>
<evidence type="ECO:0000313" key="6">
    <source>
        <dbReference type="Proteomes" id="UP000215563"/>
    </source>
</evidence>
<dbReference type="AlphaFoldDB" id="A0A229S8X5"/>
<sequence length="325" mass="35776">MLRIYFSTDDLLRIRLLAEPHRMWEILLSLHLVQTDQDQPVFGGWRRKLRPRLPSSTGLLTALARPTGYSPDFLTPSGDIPDLETGIDLLLGTTRTRLKTDIAELARHRVLPTWVAGIADGEVESLRRLAAALRAYHREAIEPFWPGIRHHVELDRRSRADVVASVGFEAVLAGLHPAVRWRSPVLEVDYPVDQDLHLDGRGLVLAPSFFCWGGPITTLSGDSATPMLVYPVERSPGWSATTDEEAMRARSLTALLGRTRATVLRTIADLPQVNTTDLANALGISLAGASQHTTVLRNAGLVQTARTNGAAVHRISRRGSALLRP</sequence>
<evidence type="ECO:0000256" key="3">
    <source>
        <dbReference type="ARBA" id="ARBA00023163"/>
    </source>
</evidence>
<dbReference type="GO" id="GO:0003700">
    <property type="term" value="F:DNA-binding transcription factor activity"/>
    <property type="evidence" value="ECO:0007669"/>
    <property type="project" value="InterPro"/>
</dbReference>
<evidence type="ECO:0000256" key="2">
    <source>
        <dbReference type="ARBA" id="ARBA00023125"/>
    </source>
</evidence>
<dbReference type="CDD" id="cd00090">
    <property type="entry name" value="HTH_ARSR"/>
    <property type="match status" value="1"/>
</dbReference>
<dbReference type="SMART" id="SM00418">
    <property type="entry name" value="HTH_ARSR"/>
    <property type="match status" value="1"/>
</dbReference>
<proteinExistence type="predicted"/>
<evidence type="ECO:0000259" key="4">
    <source>
        <dbReference type="PROSITE" id="PS50987"/>
    </source>
</evidence>
<accession>A0A229S8X5</accession>
<dbReference type="InterPro" id="IPR051011">
    <property type="entry name" value="Metal_resp_trans_reg"/>
</dbReference>
<dbReference type="GO" id="GO:0003677">
    <property type="term" value="F:DNA binding"/>
    <property type="evidence" value="ECO:0007669"/>
    <property type="project" value="UniProtKB-KW"/>
</dbReference>
<gene>
    <name evidence="5" type="ORF">CFP75_01190</name>
</gene>
<evidence type="ECO:0000313" key="5">
    <source>
        <dbReference type="EMBL" id="OXM55275.1"/>
    </source>
</evidence>
<dbReference type="OrthoDB" id="3808065at2"/>
<dbReference type="InterPro" id="IPR036390">
    <property type="entry name" value="WH_DNA-bd_sf"/>
</dbReference>